<dbReference type="EMBL" id="JAHRIO010046042">
    <property type="protein sequence ID" value="MEQ2173474.1"/>
    <property type="molecule type" value="Genomic_DNA"/>
</dbReference>
<proteinExistence type="predicted"/>
<feature type="region of interest" description="Disordered" evidence="1">
    <location>
        <begin position="1"/>
        <end position="21"/>
    </location>
</feature>
<evidence type="ECO:0000313" key="2">
    <source>
        <dbReference type="EMBL" id="MEQ2173474.1"/>
    </source>
</evidence>
<keyword evidence="3" id="KW-1185">Reference proteome</keyword>
<gene>
    <name evidence="2" type="ORF">GOODEAATRI_032460</name>
</gene>
<sequence>GCSPAFSPPVTGQSAGGRQGKGGEYALILKVLLLCHPCRGLQDWLFPVDWSSSLDLVLQKDLTSVQQVLSAQTYIGLDLLQPTDPPYTVNTFL</sequence>
<dbReference type="Proteomes" id="UP001476798">
    <property type="component" value="Unassembled WGS sequence"/>
</dbReference>
<reference evidence="2 3" key="1">
    <citation type="submission" date="2021-06" db="EMBL/GenBank/DDBJ databases">
        <authorList>
            <person name="Palmer J.M."/>
        </authorList>
    </citation>
    <scope>NUCLEOTIDE SEQUENCE [LARGE SCALE GENOMIC DNA]</scope>
    <source>
        <strain evidence="2 3">GA_2019</strain>
        <tissue evidence="2">Muscle</tissue>
    </source>
</reference>
<accession>A0ABV0NRL5</accession>
<comment type="caution">
    <text evidence="2">The sequence shown here is derived from an EMBL/GenBank/DDBJ whole genome shotgun (WGS) entry which is preliminary data.</text>
</comment>
<protein>
    <submittedName>
        <fullName evidence="2">Uncharacterized protein</fullName>
    </submittedName>
</protein>
<evidence type="ECO:0000313" key="3">
    <source>
        <dbReference type="Proteomes" id="UP001476798"/>
    </source>
</evidence>
<organism evidence="2 3">
    <name type="scientific">Goodea atripinnis</name>
    <dbReference type="NCBI Taxonomy" id="208336"/>
    <lineage>
        <taxon>Eukaryota</taxon>
        <taxon>Metazoa</taxon>
        <taxon>Chordata</taxon>
        <taxon>Craniata</taxon>
        <taxon>Vertebrata</taxon>
        <taxon>Euteleostomi</taxon>
        <taxon>Actinopterygii</taxon>
        <taxon>Neopterygii</taxon>
        <taxon>Teleostei</taxon>
        <taxon>Neoteleostei</taxon>
        <taxon>Acanthomorphata</taxon>
        <taxon>Ovalentaria</taxon>
        <taxon>Atherinomorphae</taxon>
        <taxon>Cyprinodontiformes</taxon>
        <taxon>Goodeidae</taxon>
        <taxon>Goodea</taxon>
    </lineage>
</organism>
<evidence type="ECO:0000256" key="1">
    <source>
        <dbReference type="SAM" id="MobiDB-lite"/>
    </source>
</evidence>
<name>A0ABV0NRL5_9TELE</name>
<feature type="non-terminal residue" evidence="2">
    <location>
        <position position="1"/>
    </location>
</feature>